<evidence type="ECO:0000256" key="1">
    <source>
        <dbReference type="SAM" id="MobiDB-lite"/>
    </source>
</evidence>
<proteinExistence type="predicted"/>
<feature type="region of interest" description="Disordered" evidence="1">
    <location>
        <begin position="1"/>
        <end position="45"/>
    </location>
</feature>
<dbReference type="EMBL" id="BLIP01000001">
    <property type="protein sequence ID" value="GFE22519.1"/>
    <property type="molecule type" value="Genomic_DNA"/>
</dbReference>
<comment type="caution">
    <text evidence="2">The sequence shown here is derived from an EMBL/GenBank/DDBJ whole genome shotgun (WGS) entry which is preliminary data.</text>
</comment>
<organism evidence="2 3">
    <name type="scientific">Streptomyces nigrescens</name>
    <dbReference type="NCBI Taxonomy" id="1920"/>
    <lineage>
        <taxon>Bacteria</taxon>
        <taxon>Bacillati</taxon>
        <taxon>Actinomycetota</taxon>
        <taxon>Actinomycetes</taxon>
        <taxon>Kitasatosporales</taxon>
        <taxon>Streptomycetaceae</taxon>
        <taxon>Streptomyces</taxon>
    </lineage>
</organism>
<protein>
    <submittedName>
        <fullName evidence="2">Uncharacterized protein</fullName>
    </submittedName>
</protein>
<name>A0A640TFZ5_STRNI</name>
<evidence type="ECO:0000313" key="3">
    <source>
        <dbReference type="Proteomes" id="UP000429552"/>
    </source>
</evidence>
<sequence>MGQSTHFTGAPAAVCSRAPGPAGAGGAPLPGAERGGSRVTVSRNIRVTGGFRPAVAGGGR</sequence>
<dbReference type="AlphaFoldDB" id="A0A640TFZ5"/>
<accession>A0A640TFZ5</accession>
<gene>
    <name evidence="2" type="ORF">Sliba_29720</name>
</gene>
<reference evidence="2 3" key="1">
    <citation type="submission" date="2019-12" db="EMBL/GenBank/DDBJ databases">
        <title>Whole genome shotgun sequence of Streptomyces libani subsp. libani NBRC 13452.</title>
        <authorList>
            <person name="Ichikawa N."/>
            <person name="Kimura A."/>
            <person name="Kitahashi Y."/>
            <person name="Komaki H."/>
            <person name="Tamura T."/>
        </authorList>
    </citation>
    <scope>NUCLEOTIDE SEQUENCE [LARGE SCALE GENOMIC DNA]</scope>
    <source>
        <strain evidence="2 3">NBRC 13452</strain>
    </source>
</reference>
<evidence type="ECO:0000313" key="2">
    <source>
        <dbReference type="EMBL" id="GFE22519.1"/>
    </source>
</evidence>
<dbReference type="Proteomes" id="UP000429552">
    <property type="component" value="Unassembled WGS sequence"/>
</dbReference>